<evidence type="ECO:0000259" key="8">
    <source>
        <dbReference type="PROSITE" id="PS51379"/>
    </source>
</evidence>
<dbReference type="PANTHER" id="PTHR24960">
    <property type="entry name" value="PHOTOSYSTEM I IRON-SULFUR CENTER-RELATED"/>
    <property type="match status" value="1"/>
</dbReference>
<organism evidence="9 10">
    <name type="scientific">Thermacetogenium phaeum (strain ATCC BAA-254 / DSM 26808 / PB)</name>
    <dbReference type="NCBI Taxonomy" id="1089553"/>
    <lineage>
        <taxon>Bacteria</taxon>
        <taxon>Bacillati</taxon>
        <taxon>Bacillota</taxon>
        <taxon>Clostridia</taxon>
        <taxon>Thermoanaerobacterales</taxon>
        <taxon>Thermoanaerobacteraceae</taxon>
        <taxon>Thermacetogenium</taxon>
    </lineage>
</organism>
<dbReference type="PANTHER" id="PTHR24960:SF84">
    <property type="entry name" value="HYDROGENASE SUBUNIT"/>
    <property type="match status" value="1"/>
</dbReference>
<protein>
    <recommendedName>
        <fullName evidence="2">Ferredoxin</fullName>
    </recommendedName>
</protein>
<dbReference type="eggNOG" id="COG3383">
    <property type="taxonomic scope" value="Bacteria"/>
</dbReference>
<evidence type="ECO:0000256" key="3">
    <source>
        <dbReference type="ARBA" id="ARBA00022485"/>
    </source>
</evidence>
<dbReference type="AlphaFoldDB" id="K4LDH8"/>
<dbReference type="STRING" id="1089553.Tph_c08260"/>
<dbReference type="InterPro" id="IPR050157">
    <property type="entry name" value="PSI_iron-sulfur_center"/>
</dbReference>
<reference evidence="9 10" key="1">
    <citation type="journal article" date="2012" name="BMC Genomics">
        <title>Genome-guided analysis of physiological and morphological traits of the fermentative acetate oxidizer Thermacetogenium phaeum.</title>
        <authorList>
            <person name="Oehler D."/>
            <person name="Poehlein A."/>
            <person name="Leimbach A."/>
            <person name="Muller N."/>
            <person name="Daniel R."/>
            <person name="Gottschalk G."/>
            <person name="Schink B."/>
        </authorList>
    </citation>
    <scope>NUCLEOTIDE SEQUENCE [LARGE SCALE GENOMIC DNA]</scope>
    <source>
        <strain evidence="10">ATCC BAA-254 / DSM 26808 / PB</strain>
    </source>
</reference>
<dbReference type="InterPro" id="IPR017896">
    <property type="entry name" value="4Fe4S_Fe-S-bd"/>
</dbReference>
<dbReference type="InterPro" id="IPR001041">
    <property type="entry name" value="2Fe-2S_ferredoxin-type"/>
</dbReference>
<dbReference type="RefSeq" id="WP_015049937.1">
    <property type="nucleotide sequence ID" value="NC_018870.1"/>
</dbReference>
<dbReference type="PROSITE" id="PS51085">
    <property type="entry name" value="2FE2S_FER_2"/>
    <property type="match status" value="1"/>
</dbReference>
<dbReference type="KEGG" id="tpz:Tph_c08260"/>
<comment type="function">
    <text evidence="1">Ferredoxins are iron-sulfur proteins that transfer electrons in a wide variety of metabolic reactions.</text>
</comment>
<dbReference type="Gene3D" id="3.30.70.20">
    <property type="match status" value="1"/>
</dbReference>
<dbReference type="GO" id="GO:0046872">
    <property type="term" value="F:metal ion binding"/>
    <property type="evidence" value="ECO:0007669"/>
    <property type="project" value="UniProtKB-KW"/>
</dbReference>
<evidence type="ECO:0000256" key="1">
    <source>
        <dbReference type="ARBA" id="ARBA00003532"/>
    </source>
</evidence>
<feature type="domain" description="4Fe-4S ferredoxin-type" evidence="8">
    <location>
        <begin position="115"/>
        <end position="145"/>
    </location>
</feature>
<dbReference type="GO" id="GO:0051539">
    <property type="term" value="F:4 iron, 4 sulfur cluster binding"/>
    <property type="evidence" value="ECO:0007669"/>
    <property type="project" value="UniProtKB-KW"/>
</dbReference>
<keyword evidence="6" id="KW-0411">Iron-sulfur</keyword>
<dbReference type="Gene3D" id="3.10.20.740">
    <property type="match status" value="1"/>
</dbReference>
<dbReference type="Pfam" id="PF13510">
    <property type="entry name" value="Fer2_4"/>
    <property type="match status" value="1"/>
</dbReference>
<gene>
    <name evidence="9" type="ordered locus">Tph_c08260</name>
</gene>
<evidence type="ECO:0000256" key="4">
    <source>
        <dbReference type="ARBA" id="ARBA00022723"/>
    </source>
</evidence>
<evidence type="ECO:0000256" key="5">
    <source>
        <dbReference type="ARBA" id="ARBA00023004"/>
    </source>
</evidence>
<dbReference type="InterPro" id="IPR036010">
    <property type="entry name" value="2Fe-2S_ferredoxin-like_sf"/>
</dbReference>
<name>K4LDH8_THEPS</name>
<evidence type="ECO:0000259" key="7">
    <source>
        <dbReference type="PROSITE" id="PS51085"/>
    </source>
</evidence>
<dbReference type="Pfam" id="PF14697">
    <property type="entry name" value="Fer4_21"/>
    <property type="match status" value="1"/>
</dbReference>
<dbReference type="SUPFAM" id="SSF54862">
    <property type="entry name" value="4Fe-4S ferredoxins"/>
    <property type="match status" value="1"/>
</dbReference>
<dbReference type="Proteomes" id="UP000000467">
    <property type="component" value="Chromosome"/>
</dbReference>
<feature type="domain" description="4Fe-4S ferredoxin-type" evidence="8">
    <location>
        <begin position="155"/>
        <end position="184"/>
    </location>
</feature>
<keyword evidence="4" id="KW-0479">Metal-binding</keyword>
<dbReference type="CDD" id="cd00207">
    <property type="entry name" value="fer2"/>
    <property type="match status" value="1"/>
</dbReference>
<dbReference type="InterPro" id="IPR017900">
    <property type="entry name" value="4Fe4S_Fe_S_CS"/>
</dbReference>
<keyword evidence="10" id="KW-1185">Reference proteome</keyword>
<feature type="domain" description="2Fe-2S ferredoxin-type" evidence="7">
    <location>
        <begin position="1"/>
        <end position="78"/>
    </location>
</feature>
<dbReference type="SUPFAM" id="SSF54292">
    <property type="entry name" value="2Fe-2S ferredoxin-like"/>
    <property type="match status" value="1"/>
</dbReference>
<dbReference type="HOGENOM" id="CLU_000422_11_3_9"/>
<accession>K4LDH8</accession>
<evidence type="ECO:0000313" key="10">
    <source>
        <dbReference type="Proteomes" id="UP000000467"/>
    </source>
</evidence>
<evidence type="ECO:0000313" key="9">
    <source>
        <dbReference type="EMBL" id="AFV11056.1"/>
    </source>
</evidence>
<sequence>MITINGREFPARDGETVLEVARREGIWIPTLCHHEGLNPYGSCRICVVEVTAGGRPGLTASCTLPVSDGLVVETDSERVRRCRQVLVRLLLAMAPNAPVVRELAEKLGVTDTPFKRLGADKDGCILCGLCVRACEQVGAYAIGFAFRGVRRRVTPPFGKQAAACMGCRACEQVCPTGTVKFTESGDRLFGDTWQAELQVVRCPECGAPVGAQPLFGHVREQLDNTGIAVENLCPICRRKKLAGEMAAVCVQPK</sequence>
<keyword evidence="5" id="KW-0408">Iron</keyword>
<dbReference type="PROSITE" id="PS51379">
    <property type="entry name" value="4FE4S_FER_2"/>
    <property type="match status" value="2"/>
</dbReference>
<dbReference type="PROSITE" id="PS00198">
    <property type="entry name" value="4FE4S_FER_1"/>
    <property type="match status" value="1"/>
</dbReference>
<evidence type="ECO:0000256" key="2">
    <source>
        <dbReference type="ARBA" id="ARBA00013529"/>
    </source>
</evidence>
<evidence type="ECO:0000256" key="6">
    <source>
        <dbReference type="ARBA" id="ARBA00023014"/>
    </source>
</evidence>
<dbReference type="OrthoDB" id="9803192at2"/>
<dbReference type="EMBL" id="CP003732">
    <property type="protein sequence ID" value="AFV11056.1"/>
    <property type="molecule type" value="Genomic_DNA"/>
</dbReference>
<proteinExistence type="predicted"/>
<keyword evidence="3" id="KW-0004">4Fe-4S</keyword>